<dbReference type="EMBL" id="JAGETN010000016">
    <property type="protein sequence ID" value="MBO2025613.1"/>
    <property type="molecule type" value="Genomic_DNA"/>
</dbReference>
<accession>A0A939NNJ8</accession>
<feature type="compositionally biased region" description="Basic residues" evidence="1">
    <location>
        <begin position="1"/>
        <end position="17"/>
    </location>
</feature>
<dbReference type="AlphaFoldDB" id="A0A939NNJ8"/>
<dbReference type="Proteomes" id="UP000664267">
    <property type="component" value="Unassembled WGS sequence"/>
</dbReference>
<evidence type="ECO:0000313" key="2">
    <source>
        <dbReference type="EMBL" id="MBO2025613.1"/>
    </source>
</evidence>
<gene>
    <name evidence="2" type="ORF">J4733_11290</name>
</gene>
<name>A0A939NNJ8_KLEPN</name>
<protein>
    <submittedName>
        <fullName evidence="2">Uncharacterized protein</fullName>
    </submittedName>
</protein>
<organism evidence="2 3">
    <name type="scientific">Klebsiella pneumoniae</name>
    <dbReference type="NCBI Taxonomy" id="573"/>
    <lineage>
        <taxon>Bacteria</taxon>
        <taxon>Pseudomonadati</taxon>
        <taxon>Pseudomonadota</taxon>
        <taxon>Gammaproteobacteria</taxon>
        <taxon>Enterobacterales</taxon>
        <taxon>Enterobacteriaceae</taxon>
        <taxon>Klebsiella/Raoultella group</taxon>
        <taxon>Klebsiella</taxon>
        <taxon>Klebsiella pneumoniae complex</taxon>
    </lineage>
</organism>
<sequence length="54" mass="6019">MRRPWRGLKPPPRRSSSKGKDKNPVALPQTGLLTRGVVYFAPSTASRARVVMRS</sequence>
<reference evidence="2" key="1">
    <citation type="submission" date="2021-03" db="EMBL/GenBank/DDBJ databases">
        <title>Molecular epidemiology and mechanisms of colistin and carbapenem resistance in Enterobacteriaceae from clinical isolates, the environment and porcine samples in Pretoria, South Africa.</title>
        <authorList>
            <person name="Bogoshi D."/>
            <person name="Mbelle N.M."/>
            <person name="Naidoo V."/>
            <person name="Osei Sekyere J."/>
        </authorList>
    </citation>
    <scope>NUCLEOTIDE SEQUENCE</scope>
    <source>
        <strain evidence="2">C029</strain>
    </source>
</reference>
<proteinExistence type="predicted"/>
<evidence type="ECO:0000313" key="3">
    <source>
        <dbReference type="Proteomes" id="UP000664267"/>
    </source>
</evidence>
<feature type="region of interest" description="Disordered" evidence="1">
    <location>
        <begin position="1"/>
        <end position="29"/>
    </location>
</feature>
<evidence type="ECO:0000256" key="1">
    <source>
        <dbReference type="SAM" id="MobiDB-lite"/>
    </source>
</evidence>
<comment type="caution">
    <text evidence="2">The sequence shown here is derived from an EMBL/GenBank/DDBJ whole genome shotgun (WGS) entry which is preliminary data.</text>
</comment>